<feature type="region of interest" description="Disordered" evidence="1">
    <location>
        <begin position="1"/>
        <end position="25"/>
    </location>
</feature>
<proteinExistence type="predicted"/>
<feature type="non-terminal residue" evidence="3">
    <location>
        <position position="1"/>
    </location>
</feature>
<dbReference type="AlphaFoldDB" id="A0A9P5TY55"/>
<sequence length="89" mass="9732">ALAPFSVLAGGKHRTDEEEQRRKEAGRKGALWLVIGNELILKVAKDIGARSISAAATAYVVQKMPYEFPIIGGRKIENLKDNIEALDLT</sequence>
<dbReference type="OrthoDB" id="48988at2759"/>
<evidence type="ECO:0000313" key="4">
    <source>
        <dbReference type="Proteomes" id="UP000772434"/>
    </source>
</evidence>
<dbReference type="Gene3D" id="3.20.20.100">
    <property type="entry name" value="NADP-dependent oxidoreductase domain"/>
    <property type="match status" value="1"/>
</dbReference>
<organism evidence="3 4">
    <name type="scientific">Rhodocollybia butyracea</name>
    <dbReference type="NCBI Taxonomy" id="206335"/>
    <lineage>
        <taxon>Eukaryota</taxon>
        <taxon>Fungi</taxon>
        <taxon>Dikarya</taxon>
        <taxon>Basidiomycota</taxon>
        <taxon>Agaricomycotina</taxon>
        <taxon>Agaricomycetes</taxon>
        <taxon>Agaricomycetidae</taxon>
        <taxon>Agaricales</taxon>
        <taxon>Marasmiineae</taxon>
        <taxon>Omphalotaceae</taxon>
        <taxon>Rhodocollybia</taxon>
    </lineage>
</organism>
<dbReference type="InterPro" id="IPR023210">
    <property type="entry name" value="NADP_OxRdtase_dom"/>
</dbReference>
<comment type="caution">
    <text evidence="3">The sequence shown here is derived from an EMBL/GenBank/DDBJ whole genome shotgun (WGS) entry which is preliminary data.</text>
</comment>
<protein>
    <recommendedName>
        <fullName evidence="2">NADP-dependent oxidoreductase domain-containing protein</fullName>
    </recommendedName>
</protein>
<evidence type="ECO:0000256" key="1">
    <source>
        <dbReference type="SAM" id="MobiDB-lite"/>
    </source>
</evidence>
<name>A0A9P5TY55_9AGAR</name>
<feature type="domain" description="NADP-dependent oxidoreductase" evidence="2">
    <location>
        <begin position="2"/>
        <end position="87"/>
    </location>
</feature>
<evidence type="ECO:0000313" key="3">
    <source>
        <dbReference type="EMBL" id="KAF9058967.1"/>
    </source>
</evidence>
<dbReference type="Proteomes" id="UP000772434">
    <property type="component" value="Unassembled WGS sequence"/>
</dbReference>
<feature type="compositionally biased region" description="Basic and acidic residues" evidence="1">
    <location>
        <begin position="13"/>
        <end position="25"/>
    </location>
</feature>
<dbReference type="EMBL" id="JADNRY010000334">
    <property type="protein sequence ID" value="KAF9058967.1"/>
    <property type="molecule type" value="Genomic_DNA"/>
</dbReference>
<dbReference type="InterPro" id="IPR036812">
    <property type="entry name" value="NAD(P)_OxRdtase_dom_sf"/>
</dbReference>
<reference evidence="3" key="1">
    <citation type="submission" date="2020-11" db="EMBL/GenBank/DDBJ databases">
        <authorList>
            <consortium name="DOE Joint Genome Institute"/>
            <person name="Ahrendt S."/>
            <person name="Riley R."/>
            <person name="Andreopoulos W."/>
            <person name="Labutti K."/>
            <person name="Pangilinan J."/>
            <person name="Ruiz-Duenas F.J."/>
            <person name="Barrasa J.M."/>
            <person name="Sanchez-Garcia M."/>
            <person name="Camarero S."/>
            <person name="Miyauchi S."/>
            <person name="Serrano A."/>
            <person name="Linde D."/>
            <person name="Babiker R."/>
            <person name="Drula E."/>
            <person name="Ayuso-Fernandez I."/>
            <person name="Pacheco R."/>
            <person name="Padilla G."/>
            <person name="Ferreira P."/>
            <person name="Barriuso J."/>
            <person name="Kellner H."/>
            <person name="Castanera R."/>
            <person name="Alfaro M."/>
            <person name="Ramirez L."/>
            <person name="Pisabarro A.G."/>
            <person name="Kuo A."/>
            <person name="Tritt A."/>
            <person name="Lipzen A."/>
            <person name="He G."/>
            <person name="Yan M."/>
            <person name="Ng V."/>
            <person name="Cullen D."/>
            <person name="Martin F."/>
            <person name="Rosso M.-N."/>
            <person name="Henrissat B."/>
            <person name="Hibbett D."/>
            <person name="Martinez A.T."/>
            <person name="Grigoriev I.V."/>
        </authorList>
    </citation>
    <scope>NUCLEOTIDE SEQUENCE</scope>
    <source>
        <strain evidence="3">AH 40177</strain>
    </source>
</reference>
<gene>
    <name evidence="3" type="ORF">BDP27DRAFT_1239720</name>
</gene>
<accession>A0A9P5TY55</accession>
<evidence type="ECO:0000259" key="2">
    <source>
        <dbReference type="Pfam" id="PF00248"/>
    </source>
</evidence>
<dbReference type="Pfam" id="PF00248">
    <property type="entry name" value="Aldo_ket_red"/>
    <property type="match status" value="1"/>
</dbReference>
<dbReference type="SUPFAM" id="SSF51430">
    <property type="entry name" value="NAD(P)-linked oxidoreductase"/>
    <property type="match status" value="1"/>
</dbReference>
<keyword evidence="4" id="KW-1185">Reference proteome</keyword>